<dbReference type="PRINTS" id="PR00463">
    <property type="entry name" value="EP450I"/>
</dbReference>
<dbReference type="PROSITE" id="PS00086">
    <property type="entry name" value="CYTOCHROME_P450"/>
    <property type="match status" value="1"/>
</dbReference>
<evidence type="ECO:0000256" key="3">
    <source>
        <dbReference type="ARBA" id="ARBA00022617"/>
    </source>
</evidence>
<dbReference type="Proteomes" id="UP001378592">
    <property type="component" value="Unassembled WGS sequence"/>
</dbReference>
<evidence type="ECO:0000256" key="4">
    <source>
        <dbReference type="ARBA" id="ARBA00022723"/>
    </source>
</evidence>
<dbReference type="EMBL" id="JAZDUA010000229">
    <property type="protein sequence ID" value="KAK7863477.1"/>
    <property type="molecule type" value="Genomic_DNA"/>
</dbReference>
<keyword evidence="7 9" id="KW-0503">Monooxygenase</keyword>
<dbReference type="GO" id="GO:0020037">
    <property type="term" value="F:heme binding"/>
    <property type="evidence" value="ECO:0007669"/>
    <property type="project" value="InterPro"/>
</dbReference>
<protein>
    <recommendedName>
        <fullName evidence="12">Cytochrome P450</fullName>
    </recommendedName>
</protein>
<keyword evidence="11" id="KW-1185">Reference proteome</keyword>
<dbReference type="Pfam" id="PF00067">
    <property type="entry name" value="p450"/>
    <property type="match status" value="1"/>
</dbReference>
<organism evidence="10 11">
    <name type="scientific">Gryllus longicercus</name>
    <dbReference type="NCBI Taxonomy" id="2509291"/>
    <lineage>
        <taxon>Eukaryota</taxon>
        <taxon>Metazoa</taxon>
        <taxon>Ecdysozoa</taxon>
        <taxon>Arthropoda</taxon>
        <taxon>Hexapoda</taxon>
        <taxon>Insecta</taxon>
        <taxon>Pterygota</taxon>
        <taxon>Neoptera</taxon>
        <taxon>Polyneoptera</taxon>
        <taxon>Orthoptera</taxon>
        <taxon>Ensifera</taxon>
        <taxon>Gryllidea</taxon>
        <taxon>Grylloidea</taxon>
        <taxon>Gryllidae</taxon>
        <taxon>Gryllinae</taxon>
        <taxon>Gryllus</taxon>
    </lineage>
</organism>
<proteinExistence type="inferred from homology"/>
<dbReference type="PANTHER" id="PTHR24291:SF209">
    <property type="entry name" value="CYTOCHROME P450-LIKE PROTEIN"/>
    <property type="match status" value="1"/>
</dbReference>
<dbReference type="CDD" id="cd20628">
    <property type="entry name" value="CYP4"/>
    <property type="match status" value="1"/>
</dbReference>
<evidence type="ECO:0000256" key="7">
    <source>
        <dbReference type="ARBA" id="ARBA00023033"/>
    </source>
</evidence>
<dbReference type="InterPro" id="IPR036396">
    <property type="entry name" value="Cyt_P450_sf"/>
</dbReference>
<evidence type="ECO:0000256" key="2">
    <source>
        <dbReference type="ARBA" id="ARBA00010617"/>
    </source>
</evidence>
<dbReference type="AlphaFoldDB" id="A0AAN9VM11"/>
<keyword evidence="5 9" id="KW-0560">Oxidoreductase</keyword>
<comment type="caution">
    <text evidence="10">The sequence shown here is derived from an EMBL/GenBank/DDBJ whole genome shotgun (WGS) entry which is preliminary data.</text>
</comment>
<dbReference type="PANTHER" id="PTHR24291">
    <property type="entry name" value="CYTOCHROME P450 FAMILY 4"/>
    <property type="match status" value="1"/>
</dbReference>
<dbReference type="GO" id="GO:0004497">
    <property type="term" value="F:monooxygenase activity"/>
    <property type="evidence" value="ECO:0007669"/>
    <property type="project" value="UniProtKB-KW"/>
</dbReference>
<dbReference type="Gene3D" id="1.10.630.10">
    <property type="entry name" value="Cytochrome P450"/>
    <property type="match status" value="1"/>
</dbReference>
<evidence type="ECO:0000313" key="10">
    <source>
        <dbReference type="EMBL" id="KAK7863477.1"/>
    </source>
</evidence>
<keyword evidence="3 8" id="KW-0349">Heme</keyword>
<dbReference type="InterPro" id="IPR001128">
    <property type="entry name" value="Cyt_P450"/>
</dbReference>
<feature type="binding site" description="axial binding residue" evidence="8">
    <location>
        <position position="455"/>
    </location>
    <ligand>
        <name>heme</name>
        <dbReference type="ChEBI" id="CHEBI:30413"/>
    </ligand>
    <ligandPart>
        <name>Fe</name>
        <dbReference type="ChEBI" id="CHEBI:18248"/>
    </ligandPart>
</feature>
<dbReference type="InterPro" id="IPR017972">
    <property type="entry name" value="Cyt_P450_CS"/>
</dbReference>
<dbReference type="PRINTS" id="PR00385">
    <property type="entry name" value="P450"/>
</dbReference>
<gene>
    <name evidence="10" type="ORF">R5R35_010513</name>
</gene>
<name>A0AAN9VM11_9ORTH</name>
<evidence type="ECO:0008006" key="12">
    <source>
        <dbReference type="Google" id="ProtNLM"/>
    </source>
</evidence>
<evidence type="ECO:0000313" key="11">
    <source>
        <dbReference type="Proteomes" id="UP001378592"/>
    </source>
</evidence>
<evidence type="ECO:0000256" key="8">
    <source>
        <dbReference type="PIRSR" id="PIRSR602401-1"/>
    </source>
</evidence>
<comment type="similarity">
    <text evidence="2 9">Belongs to the cytochrome P450 family.</text>
</comment>
<comment type="cofactor">
    <cofactor evidence="1 8">
        <name>heme</name>
        <dbReference type="ChEBI" id="CHEBI:30413"/>
    </cofactor>
</comment>
<evidence type="ECO:0000256" key="9">
    <source>
        <dbReference type="RuleBase" id="RU000461"/>
    </source>
</evidence>
<accession>A0AAN9VM11</accession>
<dbReference type="GO" id="GO:0016705">
    <property type="term" value="F:oxidoreductase activity, acting on paired donors, with incorporation or reduction of molecular oxygen"/>
    <property type="evidence" value="ECO:0007669"/>
    <property type="project" value="InterPro"/>
</dbReference>
<evidence type="ECO:0000256" key="6">
    <source>
        <dbReference type="ARBA" id="ARBA00023004"/>
    </source>
</evidence>
<keyword evidence="4 8" id="KW-0479">Metal-binding</keyword>
<dbReference type="InterPro" id="IPR002401">
    <property type="entry name" value="Cyt_P450_E_grp-I"/>
</dbReference>
<evidence type="ECO:0000256" key="5">
    <source>
        <dbReference type="ARBA" id="ARBA00023002"/>
    </source>
</evidence>
<sequence>MEGVRWALAAALATALVALAAAVAGWARRRARYVRLVDQMPGPLALPLLGSVVTLIATKRQDLFQVFDGRTRKYWPVMRTWKGPMADIHLSSARDIEVILGSTTHIDKSSLYSFIRPWLGEGLLTSTGNKWHSHRKLITPTFHFKILDSFLEVFAENSQILVESMEKEVGNTGGFDVYPYITLCTLDIICETAMGSQINAQRGGHSDYVRAIYDISECALERVMRPWLYPDCVFRRSGTGKRFHQHLATLHGFTTKVIQERKIFLKNNSSATADENKDDFGVKRRLAFLDLLLEASKGGTVLSDEDIREEVDTFMFEGHDTTSAGICWTLFLLGTHRQVQEKVAEELQAIFQGSDRPPSMQDLAEMKYLERVIKETLRLYPSVPIIGRHVTQDVQIGNYTIPAGCDVTVHIYHVHRNPEYFPEPEKFDPDNFLPERVQGRHPYAYIPFSAGSRNCIGQKFALLEEKVVLSMLLRRYSFQALDKAEDLKLMGELILRPWGGLRLRATRRAT</sequence>
<keyword evidence="6 8" id="KW-0408">Iron</keyword>
<dbReference type="GO" id="GO:0005506">
    <property type="term" value="F:iron ion binding"/>
    <property type="evidence" value="ECO:0007669"/>
    <property type="project" value="InterPro"/>
</dbReference>
<dbReference type="SUPFAM" id="SSF48264">
    <property type="entry name" value="Cytochrome P450"/>
    <property type="match status" value="1"/>
</dbReference>
<evidence type="ECO:0000256" key="1">
    <source>
        <dbReference type="ARBA" id="ARBA00001971"/>
    </source>
</evidence>
<dbReference type="InterPro" id="IPR050196">
    <property type="entry name" value="Cytochrome_P450_Monoox"/>
</dbReference>
<reference evidence="10 11" key="1">
    <citation type="submission" date="2024-03" db="EMBL/GenBank/DDBJ databases">
        <title>The genome assembly and annotation of the cricket Gryllus longicercus Weissman &amp; Gray.</title>
        <authorList>
            <person name="Szrajer S."/>
            <person name="Gray D."/>
            <person name="Ylla G."/>
        </authorList>
    </citation>
    <scope>NUCLEOTIDE SEQUENCE [LARGE SCALE GENOMIC DNA]</scope>
    <source>
        <strain evidence="10">DAG 2021-001</strain>
        <tissue evidence="10">Whole body minus gut</tissue>
    </source>
</reference>